<comment type="caution">
    <text evidence="6">The sequence shown here is derived from an EMBL/GenBank/DDBJ whole genome shotgun (WGS) entry which is preliminary data.</text>
</comment>
<proteinExistence type="inferred from homology"/>
<dbReference type="Gene3D" id="2.60.40.10">
    <property type="entry name" value="Immunoglobulins"/>
    <property type="match status" value="2"/>
</dbReference>
<evidence type="ECO:0000256" key="3">
    <source>
        <dbReference type="ARBA" id="ARBA00023295"/>
    </source>
</evidence>
<evidence type="ECO:0000256" key="1">
    <source>
        <dbReference type="ARBA" id="ARBA00007401"/>
    </source>
</evidence>
<gene>
    <name evidence="6" type="ORF">ACFO5S_22555</name>
</gene>
<dbReference type="PANTHER" id="PTHR42732">
    <property type="entry name" value="BETA-GALACTOSIDASE"/>
    <property type="match status" value="1"/>
</dbReference>
<dbReference type="InterPro" id="IPR040605">
    <property type="entry name" value="Glyco_hydro2_dom5"/>
</dbReference>
<accession>A0ABV9PJM6</accession>
<dbReference type="RefSeq" id="WP_213260258.1">
    <property type="nucleotide sequence ID" value="NZ_JAGYWA010000016.1"/>
</dbReference>
<keyword evidence="3" id="KW-0326">Glycosidase</keyword>
<dbReference type="InterPro" id="IPR013783">
    <property type="entry name" value="Ig-like_fold"/>
</dbReference>
<evidence type="ECO:0000259" key="5">
    <source>
        <dbReference type="Pfam" id="PF18565"/>
    </source>
</evidence>
<dbReference type="Pfam" id="PF16355">
    <property type="entry name" value="DUF4982"/>
    <property type="match status" value="1"/>
</dbReference>
<evidence type="ECO:0000313" key="6">
    <source>
        <dbReference type="EMBL" id="MFC4750252.1"/>
    </source>
</evidence>
<feature type="non-terminal residue" evidence="6">
    <location>
        <position position="1"/>
    </location>
</feature>
<protein>
    <submittedName>
        <fullName evidence="6">DUF4982 domain-containing protein</fullName>
    </submittedName>
</protein>
<dbReference type="InterPro" id="IPR032311">
    <property type="entry name" value="DUF4982"/>
</dbReference>
<dbReference type="Gene3D" id="3.20.20.80">
    <property type="entry name" value="Glycosidases"/>
    <property type="match status" value="1"/>
</dbReference>
<dbReference type="Pfam" id="PF18565">
    <property type="entry name" value="Glyco_hydro2_C5"/>
    <property type="match status" value="1"/>
</dbReference>
<dbReference type="PANTHER" id="PTHR42732:SF1">
    <property type="entry name" value="BETA-MANNOSIDASE"/>
    <property type="match status" value="1"/>
</dbReference>
<dbReference type="InterPro" id="IPR008964">
    <property type="entry name" value="Invasin/intimin_cell_adhesion"/>
</dbReference>
<feature type="domain" description="DUF4982" evidence="4">
    <location>
        <begin position="58"/>
        <end position="118"/>
    </location>
</feature>
<sequence length="239" mass="26294">AKLAELQKSNPPSRSSYFGIIDLAGFPKDRYYSYKSHWRPDVPTAHILPHWNWSERIGQVVPVHVYTSGDEGELFLNGKSLGRKKMTKGKDFRLIWDNVIYVPGELKVICYKNGKQWATESVKTTGAAAKLKMAADRSEVLADDVDLVFVTVDITDNGGLVVPRTNPLVTFSVEGAGEIVATDNGDATSFVPFQSHERPAYNGKVLVIVKAKKGEKGQFIVKAESNGLQGTSAIIRIKS</sequence>
<reference evidence="7" key="1">
    <citation type="journal article" date="2019" name="Int. J. Syst. Evol. Microbiol.">
        <title>The Global Catalogue of Microorganisms (GCM) 10K type strain sequencing project: providing services to taxonomists for standard genome sequencing and annotation.</title>
        <authorList>
            <consortium name="The Broad Institute Genomics Platform"/>
            <consortium name="The Broad Institute Genome Sequencing Center for Infectious Disease"/>
            <person name="Wu L."/>
            <person name="Ma J."/>
        </authorList>
    </citation>
    <scope>NUCLEOTIDE SEQUENCE [LARGE SCALE GENOMIC DNA]</scope>
    <source>
        <strain evidence="7">WYCCWR 13023</strain>
    </source>
</reference>
<evidence type="ECO:0000256" key="2">
    <source>
        <dbReference type="ARBA" id="ARBA00022801"/>
    </source>
</evidence>
<feature type="domain" description="Glycoside hydrolase family 2" evidence="5">
    <location>
        <begin position="131"/>
        <end position="232"/>
    </location>
</feature>
<organism evidence="6 7">
    <name type="scientific">Flavobacterium branchiicola</name>
    <dbReference type="NCBI Taxonomy" id="1114875"/>
    <lineage>
        <taxon>Bacteria</taxon>
        <taxon>Pseudomonadati</taxon>
        <taxon>Bacteroidota</taxon>
        <taxon>Flavobacteriia</taxon>
        <taxon>Flavobacteriales</taxon>
        <taxon>Flavobacteriaceae</taxon>
        <taxon>Flavobacterium</taxon>
    </lineage>
</organism>
<dbReference type="InterPro" id="IPR051913">
    <property type="entry name" value="GH2_Domain-Containing"/>
</dbReference>
<dbReference type="SUPFAM" id="SSF49373">
    <property type="entry name" value="Invasin/intimin cell-adhesion fragments"/>
    <property type="match status" value="1"/>
</dbReference>
<evidence type="ECO:0000259" key="4">
    <source>
        <dbReference type="Pfam" id="PF16355"/>
    </source>
</evidence>
<keyword evidence="2" id="KW-0378">Hydrolase</keyword>
<name>A0ABV9PJM6_9FLAO</name>
<keyword evidence="7" id="KW-1185">Reference proteome</keyword>
<dbReference type="Proteomes" id="UP001595935">
    <property type="component" value="Unassembled WGS sequence"/>
</dbReference>
<evidence type="ECO:0000313" key="7">
    <source>
        <dbReference type="Proteomes" id="UP001595935"/>
    </source>
</evidence>
<dbReference type="EMBL" id="JBHSGV010000016">
    <property type="protein sequence ID" value="MFC4750252.1"/>
    <property type="molecule type" value="Genomic_DNA"/>
</dbReference>
<comment type="similarity">
    <text evidence="1">Belongs to the glycosyl hydrolase 2 family.</text>
</comment>